<protein>
    <submittedName>
        <fullName evidence="1">DUF1816 domain-containing protein</fullName>
    </submittedName>
</protein>
<dbReference type="EMBL" id="JAALHA020000001">
    <property type="protein sequence ID" value="MDR9893163.1"/>
    <property type="molecule type" value="Genomic_DNA"/>
</dbReference>
<organism evidence="1 2">
    <name type="scientific">Aetokthonos hydrillicola Thurmond2011</name>
    <dbReference type="NCBI Taxonomy" id="2712845"/>
    <lineage>
        <taxon>Bacteria</taxon>
        <taxon>Bacillati</taxon>
        <taxon>Cyanobacteriota</taxon>
        <taxon>Cyanophyceae</taxon>
        <taxon>Nostocales</taxon>
        <taxon>Hapalosiphonaceae</taxon>
        <taxon>Aetokthonos</taxon>
    </lineage>
</organism>
<name>A0AAP5M835_9CYAN</name>
<reference evidence="2" key="1">
    <citation type="journal article" date="2021" name="Science">
        <title>Hunting the eagle killer: A cyanobacterial neurotoxin causes vacuolar myelinopathy.</title>
        <authorList>
            <person name="Breinlinger S."/>
            <person name="Phillips T.J."/>
            <person name="Haram B.N."/>
            <person name="Mares J."/>
            <person name="Martinez Yerena J.A."/>
            <person name="Hrouzek P."/>
            <person name="Sobotka R."/>
            <person name="Henderson W.M."/>
            <person name="Schmieder P."/>
            <person name="Williams S.M."/>
            <person name="Lauderdale J.D."/>
            <person name="Wilde H.D."/>
            <person name="Gerrin W."/>
            <person name="Kust A."/>
            <person name="Washington J.W."/>
            <person name="Wagner C."/>
            <person name="Geier B."/>
            <person name="Liebeke M."/>
            <person name="Enke H."/>
            <person name="Niedermeyer T.H.J."/>
            <person name="Wilde S.B."/>
        </authorList>
    </citation>
    <scope>NUCLEOTIDE SEQUENCE [LARGE SCALE GENOMIC DNA]</scope>
    <source>
        <strain evidence="2">Thurmond2011</strain>
    </source>
</reference>
<dbReference type="Pfam" id="PF08846">
    <property type="entry name" value="DUF1816"/>
    <property type="match status" value="1"/>
</dbReference>
<accession>A0AAP5M835</accession>
<dbReference type="InterPro" id="IPR014945">
    <property type="entry name" value="DUF1816"/>
</dbReference>
<evidence type="ECO:0000313" key="2">
    <source>
        <dbReference type="Proteomes" id="UP000667802"/>
    </source>
</evidence>
<sequence length="89" mass="10206">MRSAQIIQKPLQFAWWIEISTQVPCCTYYFGPFSSAEEAHLAQSGYIEDLVEEGAQGITFLINRCKPLYLTIFDDECTLSSELKESKEF</sequence>
<dbReference type="AlphaFoldDB" id="A0AAP5M835"/>
<gene>
    <name evidence="1" type="ORF">G7B40_001005</name>
</gene>
<dbReference type="Proteomes" id="UP000667802">
    <property type="component" value="Unassembled WGS sequence"/>
</dbReference>
<proteinExistence type="predicted"/>
<keyword evidence="2" id="KW-1185">Reference proteome</keyword>
<dbReference type="RefSeq" id="WP_208343176.1">
    <property type="nucleotide sequence ID" value="NZ_CAWQFN010000268.1"/>
</dbReference>
<evidence type="ECO:0000313" key="1">
    <source>
        <dbReference type="EMBL" id="MDR9893163.1"/>
    </source>
</evidence>
<comment type="caution">
    <text evidence="1">The sequence shown here is derived from an EMBL/GenBank/DDBJ whole genome shotgun (WGS) entry which is preliminary data.</text>
</comment>